<keyword evidence="2 3" id="KW-0378">Hydrolase</keyword>
<dbReference type="InterPro" id="IPR005659">
    <property type="entry name" value="Chemorcpt_Glu_NH3ase_CheD"/>
</dbReference>
<evidence type="ECO:0000313" key="4">
    <source>
        <dbReference type="EMBL" id="AVR89165.1"/>
    </source>
</evidence>
<evidence type="ECO:0000256" key="2">
    <source>
        <dbReference type="ARBA" id="ARBA00022801"/>
    </source>
</evidence>
<reference evidence="4 5" key="1">
    <citation type="submission" date="2018-03" db="EMBL/GenBank/DDBJ databases">
        <title>Complete genome sequence of Thauera aromatica, a model organism for studying aromatic compound degradation under denitrifying conditions.</title>
        <authorList>
            <person name="Lo H.-Y."/>
            <person name="Goris T."/>
            <person name="Boll M."/>
            <person name="Mueller J.A."/>
        </authorList>
    </citation>
    <scope>NUCLEOTIDE SEQUENCE [LARGE SCALE GENOMIC DNA]</scope>
    <source>
        <strain evidence="4 5">K172</strain>
    </source>
</reference>
<dbReference type="Gene3D" id="3.30.1330.200">
    <property type="match status" value="1"/>
</dbReference>
<dbReference type="KEGG" id="tak:Tharo_2267"/>
<dbReference type="EMBL" id="CP028339">
    <property type="protein sequence ID" value="AVR89165.1"/>
    <property type="molecule type" value="Genomic_DNA"/>
</dbReference>
<sequence>MGGGRHVIDIFLQPGDFYFGDRDTRIRTLLGSCVSITLWHPRLRHGGMCHYMLPARSRRGGQALDGRYADDAIALFLRELRAQGTRPGEYQVKLFGGGRMFRTPRNREGNESMEIGNRNIEAGQRLLRQHGFRIKASHLAGDGHRSVIFEVGSGEVWVRHVADSTLAPVPDGAATGAL</sequence>
<dbReference type="AlphaFoldDB" id="A0A2R4BP97"/>
<protein>
    <recommendedName>
        <fullName evidence="3">Probable chemoreceptor glutamine deamidase CheD</fullName>
        <ecNumber evidence="3">3.5.1.44</ecNumber>
    </recommendedName>
</protein>
<dbReference type="GO" id="GO:0050568">
    <property type="term" value="F:protein-glutamine glutaminase activity"/>
    <property type="evidence" value="ECO:0007669"/>
    <property type="project" value="UniProtKB-UniRule"/>
</dbReference>
<dbReference type="RefSeq" id="WP_107221312.1">
    <property type="nucleotide sequence ID" value="NZ_CP028339.1"/>
</dbReference>
<dbReference type="Proteomes" id="UP000241885">
    <property type="component" value="Chromosome"/>
</dbReference>
<dbReference type="SUPFAM" id="SSF64438">
    <property type="entry name" value="CNF1/YfiH-like putative cysteine hydrolases"/>
    <property type="match status" value="1"/>
</dbReference>
<evidence type="ECO:0000256" key="3">
    <source>
        <dbReference type="HAMAP-Rule" id="MF_01440"/>
    </source>
</evidence>
<dbReference type="Pfam" id="PF03975">
    <property type="entry name" value="CheD"/>
    <property type="match status" value="1"/>
</dbReference>
<dbReference type="PANTHER" id="PTHR35147">
    <property type="entry name" value="CHEMORECEPTOR GLUTAMINE DEAMIDASE CHED-RELATED"/>
    <property type="match status" value="1"/>
</dbReference>
<gene>
    <name evidence="3" type="primary">cheD</name>
    <name evidence="4" type="ORF">Tharo_2267</name>
</gene>
<accession>A0A2R4BP97</accession>
<organism evidence="4 5">
    <name type="scientific">Thauera aromatica K172</name>
    <dbReference type="NCBI Taxonomy" id="44139"/>
    <lineage>
        <taxon>Bacteria</taxon>
        <taxon>Pseudomonadati</taxon>
        <taxon>Pseudomonadota</taxon>
        <taxon>Betaproteobacteria</taxon>
        <taxon>Rhodocyclales</taxon>
        <taxon>Zoogloeaceae</taxon>
        <taxon>Thauera</taxon>
    </lineage>
</organism>
<evidence type="ECO:0000256" key="1">
    <source>
        <dbReference type="ARBA" id="ARBA00022500"/>
    </source>
</evidence>
<keyword evidence="1 3" id="KW-0145">Chemotaxis</keyword>
<comment type="function">
    <text evidence="3">Probably deamidates glutamine residues to glutamate on methyl-accepting chemotaxis receptors (MCPs), playing an important role in chemotaxis.</text>
</comment>
<name>A0A2R4BP97_THAAR</name>
<dbReference type="OrthoDB" id="9807202at2"/>
<dbReference type="PANTHER" id="PTHR35147:SF3">
    <property type="entry name" value="CHEMORECEPTOR GLUTAMINE DEAMIDASE CHED 1-RELATED"/>
    <property type="match status" value="1"/>
</dbReference>
<proteinExistence type="inferred from homology"/>
<dbReference type="CDD" id="cd16352">
    <property type="entry name" value="CheD"/>
    <property type="match status" value="1"/>
</dbReference>
<dbReference type="InterPro" id="IPR038592">
    <property type="entry name" value="CheD-like_sf"/>
</dbReference>
<dbReference type="GO" id="GO:0006935">
    <property type="term" value="P:chemotaxis"/>
    <property type="evidence" value="ECO:0007669"/>
    <property type="project" value="UniProtKB-UniRule"/>
</dbReference>
<keyword evidence="5" id="KW-1185">Reference proteome</keyword>
<dbReference type="EC" id="3.5.1.44" evidence="3"/>
<evidence type="ECO:0000313" key="5">
    <source>
        <dbReference type="Proteomes" id="UP000241885"/>
    </source>
</evidence>
<comment type="catalytic activity">
    <reaction evidence="3">
        <text>L-glutaminyl-[protein] + H2O = L-glutamyl-[protein] + NH4(+)</text>
        <dbReference type="Rhea" id="RHEA:16441"/>
        <dbReference type="Rhea" id="RHEA-COMP:10207"/>
        <dbReference type="Rhea" id="RHEA-COMP:10208"/>
        <dbReference type="ChEBI" id="CHEBI:15377"/>
        <dbReference type="ChEBI" id="CHEBI:28938"/>
        <dbReference type="ChEBI" id="CHEBI:29973"/>
        <dbReference type="ChEBI" id="CHEBI:30011"/>
        <dbReference type="EC" id="3.5.1.44"/>
    </reaction>
</comment>
<dbReference type="HAMAP" id="MF_01440">
    <property type="entry name" value="CheD"/>
    <property type="match status" value="1"/>
</dbReference>
<comment type="similarity">
    <text evidence="3">Belongs to the CheD family.</text>
</comment>
<dbReference type="InterPro" id="IPR011324">
    <property type="entry name" value="Cytotoxic_necrot_fac-like_cat"/>
</dbReference>